<keyword evidence="3" id="KW-1185">Reference proteome</keyword>
<evidence type="ECO:0000256" key="1">
    <source>
        <dbReference type="SAM" id="MobiDB-lite"/>
    </source>
</evidence>
<organism evidence="2 3">
    <name type="scientific">Lysinibacillus pakistanensis</name>
    <dbReference type="NCBI Taxonomy" id="759811"/>
    <lineage>
        <taxon>Bacteria</taxon>
        <taxon>Bacillati</taxon>
        <taxon>Bacillota</taxon>
        <taxon>Bacilli</taxon>
        <taxon>Bacillales</taxon>
        <taxon>Bacillaceae</taxon>
        <taxon>Lysinibacillus</taxon>
    </lineage>
</organism>
<gene>
    <name evidence="2" type="ORF">GDS87_11870</name>
</gene>
<sequence>MSQYVVINRFQEKHHDGHVYEVGKPYPADGKKLVKSRAEFLTKVHEEYDVAFLKAVEEPKKATTKQTAKEPSTNEKSDG</sequence>
<reference evidence="2 3" key="1">
    <citation type="submission" date="2019-11" db="EMBL/GenBank/DDBJ databases">
        <title>Whole Genome Sequencing and Comparative Genomic Analyses of Lysinibacillus pakistanensis LZH-9, a Halotolerant Strain with Excellent COD Removal Capability.</title>
        <authorList>
            <person name="Zhou H."/>
        </authorList>
    </citation>
    <scope>NUCLEOTIDE SEQUENCE [LARGE SCALE GENOMIC DNA]</scope>
    <source>
        <strain evidence="2 3">LZH-9</strain>
    </source>
</reference>
<dbReference type="RefSeq" id="WP_369595760.1">
    <property type="nucleotide sequence ID" value="NZ_CP045835.1"/>
</dbReference>
<dbReference type="Proteomes" id="UP000373269">
    <property type="component" value="Chromosome"/>
</dbReference>
<protein>
    <submittedName>
        <fullName evidence="2">Uncharacterized protein</fullName>
    </submittedName>
</protein>
<feature type="region of interest" description="Disordered" evidence="1">
    <location>
        <begin position="59"/>
        <end position="79"/>
    </location>
</feature>
<proteinExistence type="predicted"/>
<evidence type="ECO:0000313" key="3">
    <source>
        <dbReference type="Proteomes" id="UP000373269"/>
    </source>
</evidence>
<dbReference type="EMBL" id="CP045835">
    <property type="protein sequence ID" value="QGG51604.1"/>
    <property type="molecule type" value="Genomic_DNA"/>
</dbReference>
<accession>A0ABX6DAJ4</accession>
<evidence type="ECO:0000313" key="2">
    <source>
        <dbReference type="EMBL" id="QGG51604.1"/>
    </source>
</evidence>
<name>A0ABX6DAJ4_9BACI</name>